<evidence type="ECO:0000256" key="2">
    <source>
        <dbReference type="SAM" id="Phobius"/>
    </source>
</evidence>
<accession>A0ABU8TCT9</accession>
<keyword evidence="4" id="KW-1185">Reference proteome</keyword>
<organism evidence="3 4">
    <name type="scientific">Pseudonocardia spirodelae</name>
    <dbReference type="NCBI Taxonomy" id="3133431"/>
    <lineage>
        <taxon>Bacteria</taxon>
        <taxon>Bacillati</taxon>
        <taxon>Actinomycetota</taxon>
        <taxon>Actinomycetes</taxon>
        <taxon>Pseudonocardiales</taxon>
        <taxon>Pseudonocardiaceae</taxon>
        <taxon>Pseudonocardia</taxon>
    </lineage>
</organism>
<feature type="region of interest" description="Disordered" evidence="1">
    <location>
        <begin position="39"/>
        <end position="60"/>
    </location>
</feature>
<evidence type="ECO:0000256" key="1">
    <source>
        <dbReference type="SAM" id="MobiDB-lite"/>
    </source>
</evidence>
<proteinExistence type="predicted"/>
<protein>
    <recommendedName>
        <fullName evidence="5">Serine/threonine protein kinase</fullName>
    </recommendedName>
</protein>
<sequence>MVERCRCGAELLGSLHFCVRCGQQRPPVLARQRAGAVAGRADGRSLSPAPPAPPRPHVAAAPAYPPPWAAPASWGPAPATPSRTPWMVASLVLVTAILAGAALLVLRPGLLQASASAAPAPAAVPVVVAPAAAPVVVPPTSWVPTYIPTAAASLAEQVAADSARVAATTGYWVPQLSSKRAGTSDGGVTYDEPAILDHYRGLAARYPGAALLWSGDWPVFRNGDYWVVVVAQPFTTAAGANAWCDAQGLGADDCFAKKLSATEGPQGSTVHR</sequence>
<dbReference type="Proteomes" id="UP001364211">
    <property type="component" value="Unassembled WGS sequence"/>
</dbReference>
<keyword evidence="2" id="KW-0812">Transmembrane</keyword>
<evidence type="ECO:0000313" key="3">
    <source>
        <dbReference type="EMBL" id="MEJ8281755.1"/>
    </source>
</evidence>
<reference evidence="3 4" key="1">
    <citation type="submission" date="2024-03" db="EMBL/GenBank/DDBJ databases">
        <title>Draft genome sequence of Pseudonocardia sp. DW16-2.</title>
        <authorList>
            <person name="Duangmal K."/>
        </authorList>
    </citation>
    <scope>NUCLEOTIDE SEQUENCE [LARGE SCALE GENOMIC DNA]</scope>
    <source>
        <strain evidence="3 4">DW16-2</strain>
    </source>
</reference>
<dbReference type="EMBL" id="JBBJUP010000023">
    <property type="protein sequence ID" value="MEJ8281755.1"/>
    <property type="molecule type" value="Genomic_DNA"/>
</dbReference>
<evidence type="ECO:0000313" key="4">
    <source>
        <dbReference type="Proteomes" id="UP001364211"/>
    </source>
</evidence>
<dbReference type="RefSeq" id="WP_340294443.1">
    <property type="nucleotide sequence ID" value="NZ_JBBJUP010000023.1"/>
</dbReference>
<keyword evidence="2" id="KW-1133">Transmembrane helix</keyword>
<name>A0ABU8TCT9_9PSEU</name>
<keyword evidence="2" id="KW-0472">Membrane</keyword>
<evidence type="ECO:0008006" key="5">
    <source>
        <dbReference type="Google" id="ProtNLM"/>
    </source>
</evidence>
<feature type="transmembrane region" description="Helical" evidence="2">
    <location>
        <begin position="86"/>
        <end position="106"/>
    </location>
</feature>
<gene>
    <name evidence="3" type="ORF">WJX68_22665</name>
</gene>
<comment type="caution">
    <text evidence="3">The sequence shown here is derived from an EMBL/GenBank/DDBJ whole genome shotgun (WGS) entry which is preliminary data.</text>
</comment>